<dbReference type="CDD" id="cd16482">
    <property type="entry name" value="RING-H2_UBR1-like"/>
    <property type="match status" value="1"/>
</dbReference>
<dbReference type="PANTHER" id="PTHR21497:SF53">
    <property type="entry name" value="E3 UBIQUITIN-PROTEIN LIGASE PRT6"/>
    <property type="match status" value="1"/>
</dbReference>
<dbReference type="InterPro" id="IPR044046">
    <property type="entry name" value="E3_ligase_UBR-like_C"/>
</dbReference>
<evidence type="ECO:0000256" key="7">
    <source>
        <dbReference type="ARBA" id="ARBA00046341"/>
    </source>
</evidence>
<protein>
    <recommendedName>
        <fullName evidence="9">E3 ubiquitin-protein ligase</fullName>
        <ecNumber evidence="9">2.3.2.27</ecNumber>
    </recommendedName>
</protein>
<evidence type="ECO:0000256" key="4">
    <source>
        <dbReference type="ARBA" id="ARBA00022771"/>
    </source>
</evidence>
<dbReference type="Pfam" id="PF02207">
    <property type="entry name" value="zf-UBR"/>
    <property type="match status" value="1"/>
</dbReference>
<dbReference type="InterPro" id="IPR036390">
    <property type="entry name" value="WH_DNA-bd_sf"/>
</dbReference>
<evidence type="ECO:0000256" key="1">
    <source>
        <dbReference type="ARBA" id="ARBA00000900"/>
    </source>
</evidence>
<dbReference type="Proteomes" id="UP001227230">
    <property type="component" value="Chromosome 8"/>
</dbReference>
<comment type="similarity">
    <text evidence="7 9">Belongs to the E3 ubiquitin-protein ligase UBR1-like family.</text>
</comment>
<dbReference type="InterPro" id="IPR042065">
    <property type="entry name" value="E3_ELL-like"/>
</dbReference>
<dbReference type="PROSITE" id="PS51157">
    <property type="entry name" value="ZF_UBR"/>
    <property type="match status" value="1"/>
</dbReference>
<comment type="catalytic activity">
    <reaction evidence="1 9">
        <text>S-ubiquitinyl-[E2 ubiquitin-conjugating enzyme]-L-cysteine + [acceptor protein]-L-lysine = [E2 ubiquitin-conjugating enzyme]-L-cysteine + N(6)-ubiquitinyl-[acceptor protein]-L-lysine.</text>
        <dbReference type="EC" id="2.3.2.27"/>
    </reaction>
</comment>
<keyword evidence="13" id="KW-1185">Reference proteome</keyword>
<keyword evidence="5 9" id="KW-0833">Ubl conjugation pathway</keyword>
<evidence type="ECO:0000256" key="5">
    <source>
        <dbReference type="ARBA" id="ARBA00022786"/>
    </source>
</evidence>
<comment type="pathway">
    <text evidence="9">Protein modification; protein ubiquitination.</text>
</comment>
<dbReference type="Gene3D" id="2.10.110.30">
    <property type="match status" value="1"/>
</dbReference>
<evidence type="ECO:0000313" key="13">
    <source>
        <dbReference type="Proteomes" id="UP001227230"/>
    </source>
</evidence>
<feature type="zinc finger region" description="UBR-type" evidence="8">
    <location>
        <begin position="120"/>
        <end position="190"/>
    </location>
</feature>
<feature type="domain" description="UBR-type" evidence="11">
    <location>
        <begin position="120"/>
        <end position="190"/>
    </location>
</feature>
<dbReference type="InterPro" id="IPR039164">
    <property type="entry name" value="UBR1-like"/>
</dbReference>
<dbReference type="CDD" id="cd19673">
    <property type="entry name" value="UBR-box_UBR3"/>
    <property type="match status" value="1"/>
</dbReference>
<dbReference type="SMART" id="SM00396">
    <property type="entry name" value="ZnF_UBR1"/>
    <property type="match status" value="1"/>
</dbReference>
<evidence type="ECO:0000256" key="3">
    <source>
        <dbReference type="ARBA" id="ARBA00022723"/>
    </source>
</evidence>
<reference evidence="12 13" key="1">
    <citation type="journal article" date="2023" name="Hortic Res">
        <title>The complete reference genome for grapevine (Vitis vinifera L.) genetics and breeding.</title>
        <authorList>
            <person name="Shi X."/>
            <person name="Cao S."/>
            <person name="Wang X."/>
            <person name="Huang S."/>
            <person name="Wang Y."/>
            <person name="Liu Z."/>
            <person name="Liu W."/>
            <person name="Leng X."/>
            <person name="Peng Y."/>
            <person name="Wang N."/>
            <person name="Wang Y."/>
            <person name="Ma Z."/>
            <person name="Xu X."/>
            <person name="Zhang F."/>
            <person name="Xue H."/>
            <person name="Zhong H."/>
            <person name="Wang Y."/>
            <person name="Zhang K."/>
            <person name="Velt A."/>
            <person name="Avia K."/>
            <person name="Holtgrawe D."/>
            <person name="Grimplet J."/>
            <person name="Matus J.T."/>
            <person name="Ware D."/>
            <person name="Wu X."/>
            <person name="Wang H."/>
            <person name="Liu C."/>
            <person name="Fang Y."/>
            <person name="Rustenholz C."/>
            <person name="Cheng Z."/>
            <person name="Xiao H."/>
            <person name="Zhou Y."/>
        </authorList>
    </citation>
    <scope>NUCLEOTIDE SEQUENCE [LARGE SCALE GENOMIC DNA]</scope>
    <source>
        <strain evidence="13">cv. Pinot noir / PN40024</strain>
        <tissue evidence="12">Leaf</tissue>
    </source>
</reference>
<dbReference type="PANTHER" id="PTHR21497">
    <property type="entry name" value="UBIQUITIN LIGASE E3 ALPHA-RELATED"/>
    <property type="match status" value="1"/>
</dbReference>
<evidence type="ECO:0000313" key="12">
    <source>
        <dbReference type="EMBL" id="WJZ93319.1"/>
    </source>
</evidence>
<proteinExistence type="inferred from homology"/>
<evidence type="ECO:0000256" key="6">
    <source>
        <dbReference type="ARBA" id="ARBA00022833"/>
    </source>
</evidence>
<evidence type="ECO:0000259" key="11">
    <source>
        <dbReference type="PROSITE" id="PS51157"/>
    </source>
</evidence>
<dbReference type="Pfam" id="PF22960">
    <property type="entry name" value="WHD_UBR1"/>
    <property type="match status" value="1"/>
</dbReference>
<dbReference type="Pfam" id="PF18995">
    <property type="entry name" value="PRT6_C"/>
    <property type="match status" value="1"/>
</dbReference>
<gene>
    <name evidence="12" type="ORF">VitviT2T_012269</name>
</gene>
<dbReference type="InterPro" id="IPR055194">
    <property type="entry name" value="UBR1-like_WH"/>
</dbReference>
<accession>A0ABY9CDI8</accession>
<sequence length="2023" mass="226446">MDIDSPAESNSLPPRYRIVQRLSLQGVPEEHLERLEPGLVAYVKENKFRVPELVSAILPTEEEVLEAYKECKASSKEDLVSPTMTEQFRESMRLLQWLMFYGEPLSALNKLAKISTGQRGVCGSVWGHNDIAYRCRTCEHDPTCAICVPCFQNGNHKDHDYSVIYTGGGCCDCGDVTAWKREGFCSKHKGAEQIQPLPEEFAKSVGPVLDALLVCWKNKLLFAENACQEYHKGSDRIGEFKKVANELTFVVVEMLTEFCQYSESLLSFISKRVFISDGLLDSLVRAERFLSKRVTRKLHELLLKLLGEPVFKYEFAKVFLSYYPILVNEAIKGCSDSVFKNYPLLSTFSVQIFTVPTLTPRLVKEMNLLALLMGCLGDIFCSCAGEDGRLQVTKWGNLYETTLRVVEDIRFVTSHVAVPEYITHDQRDVPRTWMKLLAFVQGMNPQKRETGLHIEEENENMHYPFVLGHSIANIHSLLVAGAFSGSKSEETDIEILFNAQKQDLDDEESLRHSKVGRLSRETSVCGTKFNEAKSDCQLLIPASVTWLIFECLRSIENWLGVDNASGSLFNVLSPNTSSVCASNFLALKKTLSKIRKGKYIFSKFTSSNEAQGFDDITMEGELDALRVLSLSDWPDILYDVSSQDISVHIPLHRLLSLLLQKALNRCYGEATEPYMISASAANPLPDVYSDFFGHVLGGCHPYGFSAFIMEHPLRIRVFCAEVHAGMWRRNGDAALLSCEWYRSVRWSEQGLELDLFLLQCCAALAPADLYVNRILDRFGLSEYLSLNLEQSSEYEPVLVQEMLTLIIQLVKERRFCGLTTTESLKRELIYKLAIGNATHSQLVKSLPRDLSKIDQLQEILDTIALYSEPSGVNQGMYSLRQAYWKELDLYHPRWNPRDLQFAEERYSRFCNVSALTTQLPKWTKIYQPLNGIARIATCKVVLQIVRAVLFYAVFTDKVAASRAPDGVLLTALHLLSLALDICFLQKEASNRSCHNEDSIPMLAFAGEEIFVGVHNRFGEHSLLSLLVLLMGKHKRENPDNFIEAINCNLSSWIESLLKKFAEMDSNCMAKLQKLAPEVVNHLLQSNPNGDTNALGSASDGEKRKAKARERQAAIMAKMRAEQSKFLKSLGSDMENGSSKLQSKQGVSDSVVGHYSAEFSQDVCSLCRDPYSESPVSYLILLQKSRLKSFVDKGPPSWEQVPLSDKDCVSNSKNEVTGKRRTNTTSCISERISSPQLVQLFQNAVNELASDGRSGEVDAFLEFIKTRFPSVGNLQLTCTSNDTGERTSYNFDTLEEDMYLCIQKEMCNLLTHSNLVTDEKFSAAEGGPKRGVNAGEVLLGKYIATLSRAAKENPSASGNAQSHNDRAMSESTTLVPAYDGLGPSDCDGIHLSSCGHAVHQGCLDRYLSSLKERYNRRMVFEGGHIVDPDQGEFLCPVCRQLANSVLPALPGDSQKGWKKLTISSAGSPDAAGSLTTLNDEINSLCIQQALSLLQSACNVVGKGEILKTIPMEGIGRIAPTIEPFLRMICRMYFPGKYDKVSGSTRVSQFIIMWDILKYSLISTEIASRCGRTSTTPTYCVDSLYKELNSSTGFILTLLLSIVQSMRNENPHHVLLRFRGIQLFAGSVCHGISVDEFPSTASTQGGNMLSILEHIETEVSYPDIQFWKRASDPVLAHDPFSSLIWVLFCLPYPFLLCKEVFFSLVHLYYAVSVVQAIITYCGKQQCKINGLGFQDCLITDISNIVGKSGFAPLYFVSSYIDPSCNIKDVIRSLSFPYLRRCALLWKLLNSSITAPFCDRPLVFDRPFNAIDDMMDCTNGALLDLIHVEQLENMFKIPQLDDVLKDEALRSLVQTWFHHFSKAFEVCSLPSVLYSTPAVPFKLMQLPHVYEDLLQRYIKQQCPDCKTVLNDPVLCLLCGRLCSPSWKPCCRENGCQAHAMTCGAGTGVSLLIKKTTILLQRSARQAPWPSLYLDAFGEEDIEMHRGKPLYLNKERYAALSHMVASHGLDRSSKVLGETTIAAFFLI</sequence>
<keyword evidence="4 9" id="KW-0863">Zinc-finger</keyword>
<name>A0ABY9CDI8_VITVI</name>
<evidence type="ECO:0000256" key="2">
    <source>
        <dbReference type="ARBA" id="ARBA00022679"/>
    </source>
</evidence>
<dbReference type="InterPro" id="IPR003126">
    <property type="entry name" value="Znf_UBR"/>
</dbReference>
<evidence type="ECO:0000256" key="9">
    <source>
        <dbReference type="RuleBase" id="RU366018"/>
    </source>
</evidence>
<keyword evidence="2 9" id="KW-0808">Transferase</keyword>
<keyword evidence="6 9" id="KW-0862">Zinc</keyword>
<dbReference type="SUPFAM" id="SSF46785">
    <property type="entry name" value="Winged helix' DNA-binding domain"/>
    <property type="match status" value="1"/>
</dbReference>
<feature type="compositionally biased region" description="Polar residues" evidence="10">
    <location>
        <begin position="1085"/>
        <end position="1095"/>
    </location>
</feature>
<organism evidence="12 13">
    <name type="scientific">Vitis vinifera</name>
    <name type="common">Grape</name>
    <dbReference type="NCBI Taxonomy" id="29760"/>
    <lineage>
        <taxon>Eukaryota</taxon>
        <taxon>Viridiplantae</taxon>
        <taxon>Streptophyta</taxon>
        <taxon>Embryophyta</taxon>
        <taxon>Tracheophyta</taxon>
        <taxon>Spermatophyta</taxon>
        <taxon>Magnoliopsida</taxon>
        <taxon>eudicotyledons</taxon>
        <taxon>Gunneridae</taxon>
        <taxon>Pentapetalae</taxon>
        <taxon>rosids</taxon>
        <taxon>Vitales</taxon>
        <taxon>Vitaceae</taxon>
        <taxon>Viteae</taxon>
        <taxon>Vitis</taxon>
    </lineage>
</organism>
<dbReference type="EC" id="2.3.2.27" evidence="9"/>
<dbReference type="EMBL" id="CP126655">
    <property type="protein sequence ID" value="WJZ93319.1"/>
    <property type="molecule type" value="Genomic_DNA"/>
</dbReference>
<evidence type="ECO:0000256" key="10">
    <source>
        <dbReference type="SAM" id="MobiDB-lite"/>
    </source>
</evidence>
<evidence type="ECO:0000256" key="8">
    <source>
        <dbReference type="PROSITE-ProRule" id="PRU00508"/>
    </source>
</evidence>
<comment type="function">
    <text evidence="9">Ubiquitin ligase protein which is a component of the N-end rule pathway. Recognizes and binds to proteins bearing specific N-terminal residues that are destabilizing according to the N-end rule, leading to their ubiquitination and subsequent degradation.</text>
</comment>
<dbReference type="Gene3D" id="1.10.10.2670">
    <property type="entry name" value="E3 ubiquitin-protein ligase"/>
    <property type="match status" value="1"/>
</dbReference>
<feature type="region of interest" description="Disordered" evidence="10">
    <location>
        <begin position="1085"/>
        <end position="1106"/>
    </location>
</feature>
<keyword evidence="3 9" id="KW-0479">Metal-binding</keyword>